<accession>A0A9P6GWY2</accession>
<evidence type="ECO:0000313" key="3">
    <source>
        <dbReference type="Proteomes" id="UP000740883"/>
    </source>
</evidence>
<keyword evidence="1" id="KW-0472">Membrane</keyword>
<keyword evidence="1" id="KW-1133">Transmembrane helix</keyword>
<comment type="caution">
    <text evidence="2">The sequence shown here is derived from an EMBL/GenBank/DDBJ whole genome shotgun (WGS) entry which is preliminary data.</text>
</comment>
<reference evidence="2 3" key="1">
    <citation type="journal article" date="2020" name="Genome Biol. Evol.">
        <title>Comparative genomics of strictly vertically transmitted, feminizing microsporidia endosymbionts of amphipod crustaceans.</title>
        <authorList>
            <person name="Cormier A."/>
            <person name="Chebbi M.A."/>
            <person name="Giraud I."/>
            <person name="Wattier R."/>
            <person name="Teixeira M."/>
            <person name="Gilbert C."/>
            <person name="Rigaud T."/>
            <person name="Cordaux R."/>
        </authorList>
    </citation>
    <scope>NUCLEOTIDE SEQUENCE [LARGE SCALE GENOMIC DNA]</scope>
    <source>
        <strain evidence="2 3">Ou3-Ou53</strain>
    </source>
</reference>
<proteinExistence type="predicted"/>
<keyword evidence="3" id="KW-1185">Reference proteome</keyword>
<dbReference type="AlphaFoldDB" id="A0A9P6GWY2"/>
<organism evidence="2 3">
    <name type="scientific">Nosema granulosis</name>
    <dbReference type="NCBI Taxonomy" id="83296"/>
    <lineage>
        <taxon>Eukaryota</taxon>
        <taxon>Fungi</taxon>
        <taxon>Fungi incertae sedis</taxon>
        <taxon>Microsporidia</taxon>
        <taxon>Nosematidae</taxon>
        <taxon>Nosema</taxon>
    </lineage>
</organism>
<dbReference type="EMBL" id="SBJO01000229">
    <property type="protein sequence ID" value="KAF9761968.1"/>
    <property type="molecule type" value="Genomic_DNA"/>
</dbReference>
<protein>
    <submittedName>
        <fullName evidence="2">Uncharacterized protein</fullName>
    </submittedName>
</protein>
<evidence type="ECO:0000256" key="1">
    <source>
        <dbReference type="SAM" id="Phobius"/>
    </source>
</evidence>
<feature type="transmembrane region" description="Helical" evidence="1">
    <location>
        <begin position="89"/>
        <end position="109"/>
    </location>
</feature>
<evidence type="ECO:0000313" key="2">
    <source>
        <dbReference type="EMBL" id="KAF9761968.1"/>
    </source>
</evidence>
<dbReference type="Proteomes" id="UP000740883">
    <property type="component" value="Unassembled WGS sequence"/>
</dbReference>
<name>A0A9P6GWY2_9MICR</name>
<gene>
    <name evidence="2" type="ORF">NGRA_2298</name>
</gene>
<sequence>MMTSIFSSIIICCHCSGTRLINLATIDRRPRTREELPKYEDLIREDINNLPSYDQAIKLPSLNIQINIENENKSVDGQINKINILKHPVILRILMSVVLLSFLLLLAYVEYLVSGK</sequence>
<keyword evidence="1" id="KW-0812">Transmembrane</keyword>